<dbReference type="Gene3D" id="3.90.1210.10">
    <property type="entry name" value="Antifreeze-like/N-acetylneuraminic acid synthase C-terminal domain"/>
    <property type="match status" value="1"/>
</dbReference>
<evidence type="ECO:0000313" key="2">
    <source>
        <dbReference type="EMBL" id="RMI28106.1"/>
    </source>
</evidence>
<proteinExistence type="predicted"/>
<reference evidence="2 3" key="1">
    <citation type="submission" date="2018-10" db="EMBL/GenBank/DDBJ databases">
        <title>Isolation from cow dung.</title>
        <authorList>
            <person name="Ling L."/>
        </authorList>
    </citation>
    <scope>NUCLEOTIDE SEQUENCE [LARGE SCALE GENOMIC DNA]</scope>
    <source>
        <strain evidence="2 3">NEAU-LL90</strain>
    </source>
</reference>
<sequence length="233" mass="23372">MTSSRALASGGRGPRLGREPRWTALLHRRPSWADSVFARRIAAVLLAVFAATLALRGDPGADATGVLVAAHDLAPGTVLSTADVRAVTRPAASIPGGALRDPGPIRGATLSGPVRGGEILTDLRVLGPRLAAAAAGPDARIVPIRPADSAVAEVLRAGDRVDVIAADDPGTSSRGDPAASARILATDAVVLLVTPPGGSRGTGDRIVLVALDAGRAAVVAAGSLRSALTVTLR</sequence>
<keyword evidence="2" id="KW-0966">Cell projection</keyword>
<evidence type="ECO:0000313" key="3">
    <source>
        <dbReference type="Proteomes" id="UP000279275"/>
    </source>
</evidence>
<keyword evidence="2" id="KW-0282">Flagellum</keyword>
<evidence type="ECO:0000259" key="1">
    <source>
        <dbReference type="SMART" id="SM00858"/>
    </source>
</evidence>
<dbReference type="Proteomes" id="UP000279275">
    <property type="component" value="Unassembled WGS sequence"/>
</dbReference>
<keyword evidence="3" id="KW-1185">Reference proteome</keyword>
<comment type="caution">
    <text evidence="2">The sequence shown here is derived from an EMBL/GenBank/DDBJ whole genome shotgun (WGS) entry which is preliminary data.</text>
</comment>
<organism evidence="2 3">
    <name type="scientific">Nocardia stercoris</name>
    <dbReference type="NCBI Taxonomy" id="2483361"/>
    <lineage>
        <taxon>Bacteria</taxon>
        <taxon>Bacillati</taxon>
        <taxon>Actinomycetota</taxon>
        <taxon>Actinomycetes</taxon>
        <taxon>Mycobacteriales</taxon>
        <taxon>Nocardiaceae</taxon>
        <taxon>Nocardia</taxon>
    </lineage>
</organism>
<dbReference type="InterPro" id="IPR013974">
    <property type="entry name" value="SAF"/>
</dbReference>
<dbReference type="RefSeq" id="WP_122191808.1">
    <property type="nucleotide sequence ID" value="NZ_RFFH01000025.1"/>
</dbReference>
<dbReference type="AlphaFoldDB" id="A0A3M2KTZ1"/>
<gene>
    <name evidence="2" type="ORF">EBN03_31460</name>
</gene>
<keyword evidence="2" id="KW-0969">Cilium</keyword>
<protein>
    <submittedName>
        <fullName evidence="2">Flagellar biosynthesis protein FlgA</fullName>
    </submittedName>
</protein>
<dbReference type="CDD" id="cd11614">
    <property type="entry name" value="SAF_CpaB_FlgA_like"/>
    <property type="match status" value="1"/>
</dbReference>
<name>A0A3M2KTZ1_9NOCA</name>
<dbReference type="OrthoDB" id="4808509at2"/>
<dbReference type="Pfam" id="PF08666">
    <property type="entry name" value="SAF"/>
    <property type="match status" value="1"/>
</dbReference>
<dbReference type="SMART" id="SM00858">
    <property type="entry name" value="SAF"/>
    <property type="match status" value="1"/>
</dbReference>
<dbReference type="EMBL" id="RFFH01000025">
    <property type="protein sequence ID" value="RMI28106.1"/>
    <property type="molecule type" value="Genomic_DNA"/>
</dbReference>
<accession>A0A3M2KTZ1</accession>
<feature type="domain" description="SAF" evidence="1">
    <location>
        <begin position="64"/>
        <end position="126"/>
    </location>
</feature>